<dbReference type="KEGG" id="gtr:GLOTRDRAFT_137132"/>
<feature type="compositionally biased region" description="Low complexity" evidence="2">
    <location>
        <begin position="587"/>
        <end position="606"/>
    </location>
</feature>
<dbReference type="InterPro" id="IPR038528">
    <property type="entry name" value="TEL2_C_sf"/>
</dbReference>
<dbReference type="GeneID" id="19303695"/>
<dbReference type="GO" id="GO:0051879">
    <property type="term" value="F:Hsp90 protein binding"/>
    <property type="evidence" value="ECO:0007669"/>
    <property type="project" value="TreeGrafter"/>
</dbReference>
<dbReference type="PANTHER" id="PTHR15830">
    <property type="entry name" value="TELOMERE LENGTH REGULATION PROTEIN TEL2 FAMILY MEMBER"/>
    <property type="match status" value="1"/>
</dbReference>
<dbReference type="Gene3D" id="1.25.40.720">
    <property type="entry name" value="Telomere length regulation protein 2, C-terminal domain"/>
    <property type="match status" value="1"/>
</dbReference>
<dbReference type="InterPro" id="IPR051970">
    <property type="entry name" value="TEL2_Regulation"/>
</dbReference>
<dbReference type="RefSeq" id="XP_007863595.1">
    <property type="nucleotide sequence ID" value="XM_007865404.1"/>
</dbReference>
<sequence>MSAEYIDATVTLIHEHISRLQQPISSLPALTSLLYSPLSALSLVRRNSKIEILGEFTQALDNAVSVKHIPLLQRALLEHIVPRWWEALEEEGSLHLLERYFYPLGDESSRRARDGVVSELVCSAYTTLLSVPLNAYSLRLLATLVERCPVDRVHHLIFDAGITGGRGGRERKSVLWEDFVRNAVAVPGKVANAVMGAKGRAANGTWVEELPEGLDYGSYFDNICVGCEALIADASSRKSAAKKDDLSSISYLLAKLMTLGLFLPTQPSAPSQPSFFRSTLQTIRTRISSYQDQAYSRTWQTLILSLPSSHNLRTFLTSLLGHLELNVPAAPADNGYPGLSSALDARLQVKYEALLLRRIVGALGRAQDTSEEKDKSELWESITAVVLGGKLWGNFGARVVVCWVAGAGEGNSPDTEALQIFLDRVTEVWTTPEHIKHSLLSFHRYMTLLMLLTLSHLPSPSITSSNATPEGTTPLSVSYTELAFSPPFIKSISQYISHLDSGVRACGMIVAERVAARVGKKIGFEIHSQDGWVTAVETLLVANDVDAEGAVSDTQEEMAVLMEQYVAYPEEISAKKPQTPDSDDDSLISYSSSRSRSPSPTPSLISDIEKDPTLLGTNNRPIPKPVYLLQLGEMLRGGTGKGLGGIGIMTAVGGGENEAKGETWEEAARLETALNCAEELIRKRRGFGAELEENAVNLAYALIGLQNNYELEGFNVKRQAALNALVACCPRKAAPTIIEQFFINQYSTDQRYVMLNALAMGARELASLSIPAEAPVQPLSGDRVSFPSKRLPPSLHRKYLEAAGQVTGDADPVQKMLMDISKNAIDKSKEPAEDQVPELVRERRLRVRQSAKVAEVKPSSPAAVLGRVQSTSAQLTIFTEVAAEFFICPLINRFWLFLRDEQAREERTSHHQDRIWQYRAAGTGLILNPVVLSHFIATLAVLVHAARNAKEWLAVIAPDALELAVTLGTRPMSKLEDEDEEGKKVKLDVHEGLTDGGDWRNKEAAVLSVALELTLVVLDGALDLDGGRTLGLEHTALLLGAGEWAGKVFGLLDKGFKLGGGGGVQEVRLRRAAAGVLLKVDELTSKWRRSMISL</sequence>
<dbReference type="HOGENOM" id="CLU_011808_0_0_1"/>
<dbReference type="AlphaFoldDB" id="S7RYC6"/>
<dbReference type="OMA" id="ARIFACW"/>
<dbReference type="eggNOG" id="KOG4346">
    <property type="taxonomic scope" value="Eukaryota"/>
</dbReference>
<reference evidence="4 5" key="1">
    <citation type="journal article" date="2012" name="Science">
        <title>The Paleozoic origin of enzymatic lignin decomposition reconstructed from 31 fungal genomes.</title>
        <authorList>
            <person name="Floudas D."/>
            <person name="Binder M."/>
            <person name="Riley R."/>
            <person name="Barry K."/>
            <person name="Blanchette R.A."/>
            <person name="Henrissat B."/>
            <person name="Martinez A.T."/>
            <person name="Otillar R."/>
            <person name="Spatafora J.W."/>
            <person name="Yadav J.S."/>
            <person name="Aerts A."/>
            <person name="Benoit I."/>
            <person name="Boyd A."/>
            <person name="Carlson A."/>
            <person name="Copeland A."/>
            <person name="Coutinho P.M."/>
            <person name="de Vries R.P."/>
            <person name="Ferreira P."/>
            <person name="Findley K."/>
            <person name="Foster B."/>
            <person name="Gaskell J."/>
            <person name="Glotzer D."/>
            <person name="Gorecki P."/>
            <person name="Heitman J."/>
            <person name="Hesse C."/>
            <person name="Hori C."/>
            <person name="Igarashi K."/>
            <person name="Jurgens J.A."/>
            <person name="Kallen N."/>
            <person name="Kersten P."/>
            <person name="Kohler A."/>
            <person name="Kuees U."/>
            <person name="Kumar T.K.A."/>
            <person name="Kuo A."/>
            <person name="LaButti K."/>
            <person name="Larrondo L.F."/>
            <person name="Lindquist E."/>
            <person name="Ling A."/>
            <person name="Lombard V."/>
            <person name="Lucas S."/>
            <person name="Lundell T."/>
            <person name="Martin R."/>
            <person name="McLaughlin D.J."/>
            <person name="Morgenstern I."/>
            <person name="Morin E."/>
            <person name="Murat C."/>
            <person name="Nagy L.G."/>
            <person name="Nolan M."/>
            <person name="Ohm R.A."/>
            <person name="Patyshakuliyeva A."/>
            <person name="Rokas A."/>
            <person name="Ruiz-Duenas F.J."/>
            <person name="Sabat G."/>
            <person name="Salamov A."/>
            <person name="Samejima M."/>
            <person name="Schmutz J."/>
            <person name="Slot J.C."/>
            <person name="St John F."/>
            <person name="Stenlid J."/>
            <person name="Sun H."/>
            <person name="Sun S."/>
            <person name="Syed K."/>
            <person name="Tsang A."/>
            <person name="Wiebenga A."/>
            <person name="Young D."/>
            <person name="Pisabarro A."/>
            <person name="Eastwood D.C."/>
            <person name="Martin F."/>
            <person name="Cullen D."/>
            <person name="Grigoriev I.V."/>
            <person name="Hibbett D.S."/>
        </authorList>
    </citation>
    <scope>NUCLEOTIDE SEQUENCE [LARGE SCALE GENOMIC DNA]</scope>
    <source>
        <strain evidence="4 5">ATCC 11539</strain>
    </source>
</reference>
<feature type="domain" description="Telomere length regulation protein conserved" evidence="3">
    <location>
        <begin position="625"/>
        <end position="762"/>
    </location>
</feature>
<dbReference type="STRING" id="670483.S7RYC6"/>
<name>S7RYC6_GLOTA</name>
<gene>
    <name evidence="4" type="ORF">GLOTRDRAFT_137132</name>
</gene>
<dbReference type="Pfam" id="PF10193">
    <property type="entry name" value="Telomere_reg-2"/>
    <property type="match status" value="1"/>
</dbReference>
<protein>
    <recommendedName>
        <fullName evidence="3">Telomere length regulation protein conserved domain-containing protein</fullName>
    </recommendedName>
</protein>
<dbReference type="InterPro" id="IPR019337">
    <property type="entry name" value="Telomere_length_regulation_dom"/>
</dbReference>
<feature type="region of interest" description="Disordered" evidence="2">
    <location>
        <begin position="573"/>
        <end position="616"/>
    </location>
</feature>
<evidence type="ECO:0000259" key="3">
    <source>
        <dbReference type="Pfam" id="PF10193"/>
    </source>
</evidence>
<evidence type="ECO:0000256" key="2">
    <source>
        <dbReference type="SAM" id="MobiDB-lite"/>
    </source>
</evidence>
<evidence type="ECO:0000313" key="4">
    <source>
        <dbReference type="EMBL" id="EPQ58409.1"/>
    </source>
</evidence>
<proteinExistence type="inferred from homology"/>
<dbReference type="EMBL" id="KB469298">
    <property type="protein sequence ID" value="EPQ58409.1"/>
    <property type="molecule type" value="Genomic_DNA"/>
</dbReference>
<dbReference type="GO" id="GO:0005829">
    <property type="term" value="C:cytosol"/>
    <property type="evidence" value="ECO:0007669"/>
    <property type="project" value="TreeGrafter"/>
</dbReference>
<comment type="similarity">
    <text evidence="1">Belongs to the TEL2 family.</text>
</comment>
<evidence type="ECO:0000313" key="5">
    <source>
        <dbReference type="Proteomes" id="UP000030669"/>
    </source>
</evidence>
<dbReference type="OrthoDB" id="10254187at2759"/>
<dbReference type="Proteomes" id="UP000030669">
    <property type="component" value="Unassembled WGS sequence"/>
</dbReference>
<dbReference type="GO" id="GO:0051083">
    <property type="term" value="P:'de novo' cotranslational protein folding"/>
    <property type="evidence" value="ECO:0007669"/>
    <property type="project" value="TreeGrafter"/>
</dbReference>
<dbReference type="PANTHER" id="PTHR15830:SF10">
    <property type="entry name" value="TELOMERE LENGTH REGULATION PROTEIN TEL2 HOMOLOG"/>
    <property type="match status" value="1"/>
</dbReference>
<organism evidence="4 5">
    <name type="scientific">Gloeophyllum trabeum (strain ATCC 11539 / FP-39264 / Madison 617)</name>
    <name type="common">Brown rot fungus</name>
    <dbReference type="NCBI Taxonomy" id="670483"/>
    <lineage>
        <taxon>Eukaryota</taxon>
        <taxon>Fungi</taxon>
        <taxon>Dikarya</taxon>
        <taxon>Basidiomycota</taxon>
        <taxon>Agaricomycotina</taxon>
        <taxon>Agaricomycetes</taxon>
        <taxon>Gloeophyllales</taxon>
        <taxon>Gloeophyllaceae</taxon>
        <taxon>Gloeophyllum</taxon>
    </lineage>
</organism>
<keyword evidence="5" id="KW-1185">Reference proteome</keyword>
<dbReference type="GO" id="GO:0042162">
    <property type="term" value="F:telomeric DNA binding"/>
    <property type="evidence" value="ECO:0007669"/>
    <property type="project" value="TreeGrafter"/>
</dbReference>
<evidence type="ECO:0000256" key="1">
    <source>
        <dbReference type="ARBA" id="ARBA00006133"/>
    </source>
</evidence>
<accession>S7RYC6</accession>